<keyword evidence="2" id="KW-0731">Sigma factor</keyword>
<evidence type="ECO:0000256" key="2">
    <source>
        <dbReference type="ARBA" id="ARBA00023082"/>
    </source>
</evidence>
<evidence type="ECO:0000256" key="3">
    <source>
        <dbReference type="ARBA" id="ARBA00023125"/>
    </source>
</evidence>
<dbReference type="GO" id="GO:0006352">
    <property type="term" value="P:DNA-templated transcription initiation"/>
    <property type="evidence" value="ECO:0007669"/>
    <property type="project" value="InterPro"/>
</dbReference>
<proteinExistence type="predicted"/>
<dbReference type="InterPro" id="IPR039425">
    <property type="entry name" value="RNA_pol_sigma-70-like"/>
</dbReference>
<keyword evidence="3" id="KW-0238">DNA-binding</keyword>
<dbReference type="NCBIfam" id="TIGR02937">
    <property type="entry name" value="sigma70-ECF"/>
    <property type="match status" value="1"/>
</dbReference>
<evidence type="ECO:0000259" key="6">
    <source>
        <dbReference type="Pfam" id="PF04542"/>
    </source>
</evidence>
<evidence type="ECO:0000313" key="9">
    <source>
        <dbReference type="Proteomes" id="UP000812270"/>
    </source>
</evidence>
<keyword evidence="5" id="KW-0472">Membrane</keyword>
<dbReference type="GO" id="GO:0016987">
    <property type="term" value="F:sigma factor activity"/>
    <property type="evidence" value="ECO:0007669"/>
    <property type="project" value="UniProtKB-KW"/>
</dbReference>
<keyword evidence="1" id="KW-0805">Transcription regulation</keyword>
<dbReference type="PANTHER" id="PTHR43133">
    <property type="entry name" value="RNA POLYMERASE ECF-TYPE SIGMA FACTO"/>
    <property type="match status" value="1"/>
</dbReference>
<dbReference type="GO" id="GO:0003677">
    <property type="term" value="F:DNA binding"/>
    <property type="evidence" value="ECO:0007669"/>
    <property type="project" value="UniProtKB-KW"/>
</dbReference>
<dbReference type="PANTHER" id="PTHR43133:SF8">
    <property type="entry name" value="RNA POLYMERASE SIGMA FACTOR HI_1459-RELATED"/>
    <property type="match status" value="1"/>
</dbReference>
<evidence type="ECO:0000313" key="8">
    <source>
        <dbReference type="EMBL" id="MBV4357281.1"/>
    </source>
</evidence>
<evidence type="ECO:0000256" key="1">
    <source>
        <dbReference type="ARBA" id="ARBA00023015"/>
    </source>
</evidence>
<dbReference type="Pfam" id="PF04542">
    <property type="entry name" value="Sigma70_r2"/>
    <property type="match status" value="1"/>
</dbReference>
<keyword evidence="9" id="KW-1185">Reference proteome</keyword>
<keyword evidence="5" id="KW-1133">Transmembrane helix</keyword>
<dbReference type="AlphaFoldDB" id="A0A9E2S7H3"/>
<dbReference type="EMBL" id="JAHSPG010000004">
    <property type="protein sequence ID" value="MBV4357281.1"/>
    <property type="molecule type" value="Genomic_DNA"/>
</dbReference>
<sequence>MNYKAYTDEALLRLIKEHDDHLAYSMIFERYNALIYSHVYNKLRNEFEAEDTVQEIFSQFWIKRNEIDLTYKFPGFLFLLARNKVIDHVRKKKLSNITEEFYSSNLYTKTYSTDFLIREKQLEALIAHEISLLPPKMRQAFELRYKNYLSIRQISEEMGISEATAATHMKKALKTLRLKLKIAIFIVFLANILGSN</sequence>
<gene>
    <name evidence="8" type="ORF">KTO63_09000</name>
</gene>
<organism evidence="8 9">
    <name type="scientific">Pinibacter aurantiacus</name>
    <dbReference type="NCBI Taxonomy" id="2851599"/>
    <lineage>
        <taxon>Bacteria</taxon>
        <taxon>Pseudomonadati</taxon>
        <taxon>Bacteroidota</taxon>
        <taxon>Chitinophagia</taxon>
        <taxon>Chitinophagales</taxon>
        <taxon>Chitinophagaceae</taxon>
        <taxon>Pinibacter</taxon>
    </lineage>
</organism>
<dbReference type="Pfam" id="PF08281">
    <property type="entry name" value="Sigma70_r4_2"/>
    <property type="match status" value="1"/>
</dbReference>
<dbReference type="InterPro" id="IPR014284">
    <property type="entry name" value="RNA_pol_sigma-70_dom"/>
</dbReference>
<dbReference type="InterPro" id="IPR007627">
    <property type="entry name" value="RNA_pol_sigma70_r2"/>
</dbReference>
<feature type="transmembrane region" description="Helical" evidence="5">
    <location>
        <begin position="178"/>
        <end position="194"/>
    </location>
</feature>
<evidence type="ECO:0000256" key="5">
    <source>
        <dbReference type="SAM" id="Phobius"/>
    </source>
</evidence>
<feature type="domain" description="RNA polymerase sigma factor 70 region 4 type 2" evidence="7">
    <location>
        <begin position="126"/>
        <end position="176"/>
    </location>
</feature>
<dbReference type="InterPro" id="IPR013249">
    <property type="entry name" value="RNA_pol_sigma70_r4_t2"/>
</dbReference>
<dbReference type="CDD" id="cd06171">
    <property type="entry name" value="Sigma70_r4"/>
    <property type="match status" value="1"/>
</dbReference>
<keyword evidence="5" id="KW-0812">Transmembrane</keyword>
<reference evidence="8" key="1">
    <citation type="submission" date="2021-06" db="EMBL/GenBank/DDBJ databases">
        <authorList>
            <person name="Huq M.A."/>
        </authorList>
    </citation>
    <scope>NUCLEOTIDE SEQUENCE</scope>
    <source>
        <strain evidence="8">MAH-26</strain>
    </source>
</reference>
<comment type="caution">
    <text evidence="8">The sequence shown here is derived from an EMBL/GenBank/DDBJ whole genome shotgun (WGS) entry which is preliminary data.</text>
</comment>
<dbReference type="Proteomes" id="UP000812270">
    <property type="component" value="Unassembled WGS sequence"/>
</dbReference>
<feature type="domain" description="RNA polymerase sigma-70 region 2" evidence="6">
    <location>
        <begin position="27"/>
        <end position="93"/>
    </location>
</feature>
<name>A0A9E2S7H3_9BACT</name>
<evidence type="ECO:0000256" key="4">
    <source>
        <dbReference type="ARBA" id="ARBA00023163"/>
    </source>
</evidence>
<protein>
    <submittedName>
        <fullName evidence="8">Sigma-70 family RNA polymerase sigma factor</fullName>
    </submittedName>
</protein>
<keyword evidence="4" id="KW-0804">Transcription</keyword>
<accession>A0A9E2S7H3</accession>
<evidence type="ECO:0000259" key="7">
    <source>
        <dbReference type="Pfam" id="PF08281"/>
    </source>
</evidence>
<dbReference type="RefSeq" id="WP_217790925.1">
    <property type="nucleotide sequence ID" value="NZ_JAHSPG010000004.1"/>
</dbReference>